<dbReference type="InterPro" id="IPR050490">
    <property type="entry name" value="Bact_solute-bd_prot1"/>
</dbReference>
<comment type="similarity">
    <text evidence="1">Belongs to the bacterial solute-binding protein 1 family.</text>
</comment>
<dbReference type="Proteomes" id="UP000280696">
    <property type="component" value="Unassembled WGS sequence"/>
</dbReference>
<gene>
    <name evidence="6" type="ORF">D7V94_14540</name>
</gene>
<proteinExistence type="inferred from homology"/>
<dbReference type="Pfam" id="PF01547">
    <property type="entry name" value="SBP_bac_1"/>
    <property type="match status" value="1"/>
</dbReference>
<evidence type="ECO:0000256" key="4">
    <source>
        <dbReference type="SAM" id="MobiDB-lite"/>
    </source>
</evidence>
<keyword evidence="3 5" id="KW-0732">Signal</keyword>
<dbReference type="OrthoDB" id="9770625at2"/>
<accession>A0A3A9AG33</accession>
<reference evidence="6 7" key="1">
    <citation type="submission" date="2018-09" db="EMBL/GenBank/DDBJ databases">
        <title>Murine metabolic-syndrome-specific gut microbial biobank.</title>
        <authorList>
            <person name="Liu C."/>
        </authorList>
    </citation>
    <scope>NUCLEOTIDE SEQUENCE [LARGE SCALE GENOMIC DNA]</scope>
    <source>
        <strain evidence="6 7">0.1xD8-82</strain>
    </source>
</reference>
<feature type="region of interest" description="Disordered" evidence="4">
    <location>
        <begin position="24"/>
        <end position="65"/>
    </location>
</feature>
<feature type="signal peptide" evidence="5">
    <location>
        <begin position="1"/>
        <end position="20"/>
    </location>
</feature>
<evidence type="ECO:0000313" key="6">
    <source>
        <dbReference type="EMBL" id="RKI90329.1"/>
    </source>
</evidence>
<dbReference type="PROSITE" id="PS51257">
    <property type="entry name" value="PROKAR_LIPOPROTEIN"/>
    <property type="match status" value="1"/>
</dbReference>
<protein>
    <submittedName>
        <fullName evidence="6">Extracellular solute-binding protein</fullName>
    </submittedName>
</protein>
<dbReference type="EMBL" id="RAYQ01000015">
    <property type="protein sequence ID" value="RKI90329.1"/>
    <property type="molecule type" value="Genomic_DNA"/>
</dbReference>
<evidence type="ECO:0000313" key="7">
    <source>
        <dbReference type="Proteomes" id="UP000280696"/>
    </source>
</evidence>
<dbReference type="PANTHER" id="PTHR43649:SF34">
    <property type="entry name" value="ABC TRANSPORTER PERIPLASMIC-BINDING PROTEIN YCJN-RELATED"/>
    <property type="match status" value="1"/>
</dbReference>
<dbReference type="AlphaFoldDB" id="A0A3A9AG33"/>
<dbReference type="Gene3D" id="3.40.190.10">
    <property type="entry name" value="Periplasmic binding protein-like II"/>
    <property type="match status" value="1"/>
</dbReference>
<keyword evidence="2" id="KW-0813">Transport</keyword>
<feature type="compositionally biased region" description="Low complexity" evidence="4">
    <location>
        <begin position="24"/>
        <end position="57"/>
    </location>
</feature>
<dbReference type="RefSeq" id="WP_120471019.1">
    <property type="nucleotide sequence ID" value="NZ_RAYQ01000015.1"/>
</dbReference>
<comment type="caution">
    <text evidence="6">The sequence shown here is derived from an EMBL/GenBank/DDBJ whole genome shotgun (WGS) entry which is preliminary data.</text>
</comment>
<evidence type="ECO:0000256" key="1">
    <source>
        <dbReference type="ARBA" id="ARBA00008520"/>
    </source>
</evidence>
<dbReference type="PANTHER" id="PTHR43649">
    <property type="entry name" value="ARABINOSE-BINDING PROTEIN-RELATED"/>
    <property type="match status" value="1"/>
</dbReference>
<organism evidence="6 7">
    <name type="scientific">Parablautia intestinalis</name>
    <dbReference type="NCBI Taxonomy" id="2320100"/>
    <lineage>
        <taxon>Bacteria</taxon>
        <taxon>Bacillati</taxon>
        <taxon>Bacillota</taxon>
        <taxon>Clostridia</taxon>
        <taxon>Lachnospirales</taxon>
        <taxon>Lachnospiraceae</taxon>
        <taxon>Parablautia</taxon>
    </lineage>
</organism>
<evidence type="ECO:0000256" key="5">
    <source>
        <dbReference type="SAM" id="SignalP"/>
    </source>
</evidence>
<sequence length="448" mass="49566">MKKKLISVLLSAALVCSVLAGCGKSDSNSGSSAAADESGAADAGSDGAAAQDTAPAEAEADTGSKDGEYDLTLYTINSTDEDFNDWLANVEGATGLKINVIAAPTDSDTRQQKITTILSTGDASVDILEINDEMSASFKNSGWLEGLNDTVMTEDIRGEFPQGYMADMITDRDGQIIGVPGYSGYLAFWVNQEIMDEVGITSLDTKEDYMKYLEAASGNGRYGYGGSWEKTYVFNEIAQFVNMFGGDYLDWTNPANKEALEFFHEMVEKGYTPIDQIADKYEQMNPKFNDGKYGSLFMWGLGTDYDKAGMLGEDKIHMAMVPQFTDRKYIFTDSWSYVLNTASEHKDAAIKFLQYMASEEGMKANYEAFDRYPARKDVAEKVVPDTDPAKEMYSRYANECVVKGRPMLPQTMEFISAMGTIFQSYMKDEITVDDFCAKAQEYVETYNK</sequence>
<feature type="chain" id="PRO_5017353447" evidence="5">
    <location>
        <begin position="21"/>
        <end position="448"/>
    </location>
</feature>
<dbReference type="InterPro" id="IPR006059">
    <property type="entry name" value="SBP"/>
</dbReference>
<evidence type="ECO:0000256" key="2">
    <source>
        <dbReference type="ARBA" id="ARBA00022448"/>
    </source>
</evidence>
<evidence type="ECO:0000256" key="3">
    <source>
        <dbReference type="ARBA" id="ARBA00022729"/>
    </source>
</evidence>
<dbReference type="SUPFAM" id="SSF53850">
    <property type="entry name" value="Periplasmic binding protein-like II"/>
    <property type="match status" value="1"/>
</dbReference>
<keyword evidence="7" id="KW-1185">Reference proteome</keyword>
<name>A0A3A9AG33_9FIRM</name>